<dbReference type="GeneID" id="303003542"/>
<dbReference type="AlphaFoldDB" id="A0A1Y6FNK7"/>
<protein>
    <submittedName>
        <fullName evidence="2">Uncharacterized protein</fullName>
    </submittedName>
</protein>
<keyword evidence="1" id="KW-0812">Transmembrane</keyword>
<keyword evidence="3" id="KW-1185">Reference proteome</keyword>
<evidence type="ECO:0000256" key="1">
    <source>
        <dbReference type="SAM" id="Phobius"/>
    </source>
</evidence>
<gene>
    <name evidence="2" type="ORF">SAMN06295984_1937</name>
</gene>
<name>A0A1Y6FNK7_9SPHN</name>
<accession>A0A1Y6FNK7</accession>
<feature type="transmembrane region" description="Helical" evidence="1">
    <location>
        <begin position="33"/>
        <end position="54"/>
    </location>
</feature>
<sequence length="55" mass="6086">MNEKGESDADEAAIPAVRARGAEIILRHRRSRMIFLGGLMLPALLALLLMLANWL</sequence>
<proteinExistence type="predicted"/>
<dbReference type="RefSeq" id="WP_165760624.1">
    <property type="nucleotide sequence ID" value="NZ_FXWL01000002.1"/>
</dbReference>
<organism evidence="2 3">
    <name type="scientific">Sphingopyxis terrae subsp. ummariensis</name>
    <dbReference type="NCBI Taxonomy" id="429001"/>
    <lineage>
        <taxon>Bacteria</taxon>
        <taxon>Pseudomonadati</taxon>
        <taxon>Pseudomonadota</taxon>
        <taxon>Alphaproteobacteria</taxon>
        <taxon>Sphingomonadales</taxon>
        <taxon>Sphingomonadaceae</taxon>
        <taxon>Sphingopyxis</taxon>
    </lineage>
</organism>
<keyword evidence="1" id="KW-1133">Transmembrane helix</keyword>
<evidence type="ECO:0000313" key="2">
    <source>
        <dbReference type="EMBL" id="SMQ76495.1"/>
    </source>
</evidence>
<evidence type="ECO:0000313" key="3">
    <source>
        <dbReference type="Proteomes" id="UP000194469"/>
    </source>
</evidence>
<keyword evidence="1" id="KW-0472">Membrane</keyword>
<dbReference type="EMBL" id="FXWL01000002">
    <property type="protein sequence ID" value="SMQ76495.1"/>
    <property type="molecule type" value="Genomic_DNA"/>
</dbReference>
<reference evidence="3" key="1">
    <citation type="submission" date="2017-04" db="EMBL/GenBank/DDBJ databases">
        <authorList>
            <person name="Varghese N."/>
            <person name="Submissions S."/>
        </authorList>
    </citation>
    <scope>NUCLEOTIDE SEQUENCE [LARGE SCALE GENOMIC DNA]</scope>
    <source>
        <strain evidence="3">UI2</strain>
    </source>
</reference>
<dbReference type="Proteomes" id="UP000194469">
    <property type="component" value="Unassembled WGS sequence"/>
</dbReference>